<dbReference type="Proteomes" id="UP001597048">
    <property type="component" value="Unassembled WGS sequence"/>
</dbReference>
<dbReference type="CDD" id="cd00130">
    <property type="entry name" value="PAS"/>
    <property type="match status" value="1"/>
</dbReference>
<feature type="domain" description="T-SNARE coiled-coil homology" evidence="9">
    <location>
        <begin position="432"/>
        <end position="494"/>
    </location>
</feature>
<dbReference type="SUPFAM" id="SSF58104">
    <property type="entry name" value="Methyl-accepting chemotaxis protein (MCP) signaling domain"/>
    <property type="match status" value="1"/>
</dbReference>
<dbReference type="SUPFAM" id="SSF55785">
    <property type="entry name" value="PYP-like sensor domain (PAS domain)"/>
    <property type="match status" value="1"/>
</dbReference>
<dbReference type="CDD" id="cd11386">
    <property type="entry name" value="MCP_signal"/>
    <property type="match status" value="1"/>
</dbReference>
<feature type="transmembrane region" description="Helical" evidence="6">
    <location>
        <begin position="142"/>
        <end position="159"/>
    </location>
</feature>
<dbReference type="RefSeq" id="WP_379556710.1">
    <property type="nucleotide sequence ID" value="NZ_JBHTJS010000002.1"/>
</dbReference>
<dbReference type="InterPro" id="IPR004090">
    <property type="entry name" value="Chemotax_Me-accpt_rcpt"/>
</dbReference>
<dbReference type="Pfam" id="PF08447">
    <property type="entry name" value="PAS_3"/>
    <property type="match status" value="1"/>
</dbReference>
<dbReference type="InterPro" id="IPR035965">
    <property type="entry name" value="PAS-like_dom_sf"/>
</dbReference>
<keyword evidence="2" id="KW-1003">Cell membrane</keyword>
<dbReference type="PROSITE" id="PS50111">
    <property type="entry name" value="CHEMOTAXIS_TRANSDUC_2"/>
    <property type="match status" value="1"/>
</dbReference>
<keyword evidence="2" id="KW-0997">Cell inner membrane</keyword>
<organism evidence="10 11">
    <name type="scientific">Oceanisphaera ostreae</name>
    <dbReference type="NCBI Taxonomy" id="914151"/>
    <lineage>
        <taxon>Bacteria</taxon>
        <taxon>Pseudomonadati</taxon>
        <taxon>Pseudomonadota</taxon>
        <taxon>Gammaproteobacteria</taxon>
        <taxon>Aeromonadales</taxon>
        <taxon>Aeromonadaceae</taxon>
        <taxon>Oceanisphaera</taxon>
    </lineage>
</organism>
<dbReference type="PROSITE" id="PS50112">
    <property type="entry name" value="PAS"/>
    <property type="match status" value="1"/>
</dbReference>
<feature type="transmembrane region" description="Helical" evidence="6">
    <location>
        <begin position="165"/>
        <end position="185"/>
    </location>
</feature>
<dbReference type="InterPro" id="IPR000014">
    <property type="entry name" value="PAS"/>
</dbReference>
<name>A0ABW3KG74_9GAMM</name>
<evidence type="ECO:0000256" key="4">
    <source>
        <dbReference type="ARBA" id="ARBA00029447"/>
    </source>
</evidence>
<comment type="caution">
    <text evidence="10">The sequence shown here is derived from an EMBL/GenBank/DDBJ whole genome shotgun (WGS) entry which is preliminary data.</text>
</comment>
<dbReference type="EMBL" id="JBHTJS010000002">
    <property type="protein sequence ID" value="MFD1006787.1"/>
    <property type="molecule type" value="Genomic_DNA"/>
</dbReference>
<evidence type="ECO:0000313" key="10">
    <source>
        <dbReference type="EMBL" id="MFD1006787.1"/>
    </source>
</evidence>
<keyword evidence="6" id="KW-0472">Membrane</keyword>
<protein>
    <submittedName>
        <fullName evidence="10">Methyl-accepting chemotaxis protein</fullName>
    </submittedName>
</protein>
<keyword evidence="3 5" id="KW-0807">Transducer</keyword>
<comment type="subcellular location">
    <subcellularLocation>
        <location evidence="1">Cell inner membrane</location>
        <topology evidence="1">Multi-pass membrane protein</topology>
    </subcellularLocation>
</comment>
<gene>
    <name evidence="10" type="ORF">ACFQ1C_01210</name>
</gene>
<evidence type="ECO:0000259" key="8">
    <source>
        <dbReference type="PROSITE" id="PS50112"/>
    </source>
</evidence>
<evidence type="ECO:0000259" key="9">
    <source>
        <dbReference type="PROSITE" id="PS50192"/>
    </source>
</evidence>
<proteinExistence type="inferred from homology"/>
<dbReference type="SMART" id="SM00283">
    <property type="entry name" value="MA"/>
    <property type="match status" value="1"/>
</dbReference>
<dbReference type="Gene3D" id="3.30.450.20">
    <property type="entry name" value="PAS domain"/>
    <property type="match status" value="1"/>
</dbReference>
<dbReference type="Pfam" id="PF00015">
    <property type="entry name" value="MCPsignal"/>
    <property type="match status" value="1"/>
</dbReference>
<dbReference type="SMART" id="SM00091">
    <property type="entry name" value="PAS"/>
    <property type="match status" value="1"/>
</dbReference>
<dbReference type="NCBIfam" id="TIGR00229">
    <property type="entry name" value="sensory_box"/>
    <property type="match status" value="1"/>
</dbReference>
<reference evidence="11" key="1">
    <citation type="journal article" date="2019" name="Int. J. Syst. Evol. Microbiol.">
        <title>The Global Catalogue of Microorganisms (GCM) 10K type strain sequencing project: providing services to taxonomists for standard genome sequencing and annotation.</title>
        <authorList>
            <consortium name="The Broad Institute Genomics Platform"/>
            <consortium name="The Broad Institute Genome Sequencing Center for Infectious Disease"/>
            <person name="Wu L."/>
            <person name="Ma J."/>
        </authorList>
    </citation>
    <scope>NUCLEOTIDE SEQUENCE [LARGE SCALE GENOMIC DNA]</scope>
    <source>
        <strain evidence="11">CCUG 60525</strain>
    </source>
</reference>
<keyword evidence="6" id="KW-1133">Transmembrane helix</keyword>
<dbReference type="PROSITE" id="PS50192">
    <property type="entry name" value="T_SNARE"/>
    <property type="match status" value="1"/>
</dbReference>
<evidence type="ECO:0000256" key="5">
    <source>
        <dbReference type="PROSITE-ProRule" id="PRU00284"/>
    </source>
</evidence>
<evidence type="ECO:0000256" key="2">
    <source>
        <dbReference type="ARBA" id="ARBA00022519"/>
    </source>
</evidence>
<dbReference type="Gene3D" id="1.10.287.950">
    <property type="entry name" value="Methyl-accepting chemotaxis protein"/>
    <property type="match status" value="1"/>
</dbReference>
<evidence type="ECO:0000259" key="7">
    <source>
        <dbReference type="PROSITE" id="PS50111"/>
    </source>
</evidence>
<evidence type="ECO:0000256" key="3">
    <source>
        <dbReference type="ARBA" id="ARBA00023224"/>
    </source>
</evidence>
<evidence type="ECO:0000256" key="6">
    <source>
        <dbReference type="SAM" id="Phobius"/>
    </source>
</evidence>
<evidence type="ECO:0000256" key="1">
    <source>
        <dbReference type="ARBA" id="ARBA00004429"/>
    </source>
</evidence>
<dbReference type="InterPro" id="IPR004089">
    <property type="entry name" value="MCPsignal_dom"/>
</dbReference>
<keyword evidence="11" id="KW-1185">Reference proteome</keyword>
<dbReference type="InterPro" id="IPR013655">
    <property type="entry name" value="PAS_fold_3"/>
</dbReference>
<accession>A0ABW3KG74</accession>
<dbReference type="PRINTS" id="PR00260">
    <property type="entry name" value="CHEMTRNSDUCR"/>
</dbReference>
<evidence type="ECO:0000313" key="11">
    <source>
        <dbReference type="Proteomes" id="UP001597048"/>
    </source>
</evidence>
<feature type="domain" description="PAS" evidence="8">
    <location>
        <begin position="21"/>
        <end position="60"/>
    </location>
</feature>
<dbReference type="PANTHER" id="PTHR32089:SF74">
    <property type="entry name" value="METHYL-ACCEPTING CHEMOTAXIS PROTEIN AER"/>
    <property type="match status" value="1"/>
</dbReference>
<sequence>MRKNHPVTNREKAFVTQGKLITVTDRSGNITECNDAFVEMSGFSREELLGQPHNIVRHPDMPAEAFKVMWSHLQAGKPWMGVIKNRCKDGGFYWVDAYVTPMTANGEIVGYESVRSCPKKADIARTQRLYAKIQQGKNTQPRLNIVPHQLFLLLALLSWGGLLQAGYSTVAQGVLVAAVVIYAFWAHQVRMTSVASLNGLLKNVFSHELAVQSYTDDKGGIGKLKVAILSEVAHLGTVISRIENAAKNVATETDIGFTLTQGSRAEIECQQAETQQVATAMNEMTTTIAEVSRHVNDTATSADIANGLVAQGTAIADVTKQSIETLRNTVTDISQSVSAVSEQTENIAKAAQMIEQIADQTNLLALNAAIEAARAGEQGRGFAVVADEVRNLAKRTQESTQEIYSIVNELTSRANNAVTVANQGAVYAEEGVARVVESGVMLNGISEAVGNIANMSTQMAAAVEQQAHVAEDINRQVVNISELADSSADSATKASTSLSHLKNIAGDLHELVVRFKQG</sequence>
<comment type="similarity">
    <text evidence="4">Belongs to the methyl-accepting chemotaxis (MCP) protein family.</text>
</comment>
<feature type="domain" description="Methyl-accepting transducer" evidence="7">
    <location>
        <begin position="245"/>
        <end position="481"/>
    </location>
</feature>
<keyword evidence="6" id="KW-0812">Transmembrane</keyword>
<dbReference type="InterPro" id="IPR000727">
    <property type="entry name" value="T_SNARE_dom"/>
</dbReference>
<dbReference type="PANTHER" id="PTHR32089">
    <property type="entry name" value="METHYL-ACCEPTING CHEMOTAXIS PROTEIN MCPB"/>
    <property type="match status" value="1"/>
</dbReference>